<dbReference type="AlphaFoldDB" id="A0A409WSP9"/>
<dbReference type="OrthoDB" id="3065555at2759"/>
<dbReference type="GO" id="GO:0003677">
    <property type="term" value="F:DNA binding"/>
    <property type="evidence" value="ECO:0007669"/>
    <property type="project" value="InterPro"/>
</dbReference>
<dbReference type="Gene3D" id="1.10.443.20">
    <property type="entry name" value="Centromere DNA-binding protein complex CBF3 subunit, domain 2"/>
    <property type="match status" value="1"/>
</dbReference>
<keyword evidence="2" id="KW-1185">Reference proteome</keyword>
<organism evidence="1 2">
    <name type="scientific">Panaeolus cyanescens</name>
    <dbReference type="NCBI Taxonomy" id="181874"/>
    <lineage>
        <taxon>Eukaryota</taxon>
        <taxon>Fungi</taxon>
        <taxon>Dikarya</taxon>
        <taxon>Basidiomycota</taxon>
        <taxon>Agaricomycotina</taxon>
        <taxon>Agaricomycetes</taxon>
        <taxon>Agaricomycetidae</taxon>
        <taxon>Agaricales</taxon>
        <taxon>Agaricineae</taxon>
        <taxon>Galeropsidaceae</taxon>
        <taxon>Panaeolus</taxon>
    </lineage>
</organism>
<accession>A0A409WSP9</accession>
<name>A0A409WSP9_9AGAR</name>
<evidence type="ECO:0000313" key="2">
    <source>
        <dbReference type="Proteomes" id="UP000284842"/>
    </source>
</evidence>
<sequence length="187" mass="20791">MVAAAGFNARHPESYFVSRSLLDPPMQLVMSIFLWVEREQQALRDQIIANSRAEDDAAVLFQQTPNTPIWKYQPFSSSEFRNFLAHSTSIIQQAEESARQSLSNLPANIANSFKGSMVTAHTRQLEHQQIIEASTSHFSMQLSYLGGAVNSLATLKKTTDAHGKEQLNTDIVIASAVRYHEASKLGL</sequence>
<protein>
    <submittedName>
        <fullName evidence="1">Uncharacterized protein</fullName>
    </submittedName>
</protein>
<dbReference type="EMBL" id="NHTK01005266">
    <property type="protein sequence ID" value="PPQ81538.1"/>
    <property type="molecule type" value="Genomic_DNA"/>
</dbReference>
<dbReference type="STRING" id="181874.A0A409WSP9"/>
<gene>
    <name evidence="1" type="ORF">CVT24_000303</name>
</gene>
<proteinExistence type="predicted"/>
<dbReference type="Proteomes" id="UP000284842">
    <property type="component" value="Unassembled WGS sequence"/>
</dbReference>
<dbReference type="InParanoid" id="A0A409WSP9"/>
<comment type="caution">
    <text evidence="1">The sequence shown here is derived from an EMBL/GenBank/DDBJ whole genome shotgun (WGS) entry which is preliminary data.</text>
</comment>
<evidence type="ECO:0000313" key="1">
    <source>
        <dbReference type="EMBL" id="PPQ81538.1"/>
    </source>
</evidence>
<reference evidence="1 2" key="1">
    <citation type="journal article" date="2018" name="Evol. Lett.">
        <title>Horizontal gene cluster transfer increased hallucinogenic mushroom diversity.</title>
        <authorList>
            <person name="Reynolds H.T."/>
            <person name="Vijayakumar V."/>
            <person name="Gluck-Thaler E."/>
            <person name="Korotkin H.B."/>
            <person name="Matheny P.B."/>
            <person name="Slot J.C."/>
        </authorList>
    </citation>
    <scope>NUCLEOTIDE SEQUENCE [LARGE SCALE GENOMIC DNA]</scope>
    <source>
        <strain evidence="1 2">2629</strain>
    </source>
</reference>
<dbReference type="InterPro" id="IPR038279">
    <property type="entry name" value="Ndc10_dom2_sf"/>
</dbReference>